<dbReference type="Pfam" id="PF00669">
    <property type="entry name" value="Flagellin_N"/>
    <property type="match status" value="1"/>
</dbReference>
<name>A0A1G6ZBT4_9PROT</name>
<dbReference type="GO" id="GO:0005576">
    <property type="term" value="C:extracellular region"/>
    <property type="evidence" value="ECO:0007669"/>
    <property type="project" value="UniProtKB-SubCell"/>
</dbReference>
<evidence type="ECO:0000259" key="4">
    <source>
        <dbReference type="Pfam" id="PF00669"/>
    </source>
</evidence>
<keyword evidence="2 3" id="KW-0975">Bacterial flagellum</keyword>
<evidence type="ECO:0000259" key="5">
    <source>
        <dbReference type="Pfam" id="PF00700"/>
    </source>
</evidence>
<dbReference type="AlphaFoldDB" id="A0A1G6ZBT4"/>
<dbReference type="GO" id="GO:0009288">
    <property type="term" value="C:bacterial-type flagellum"/>
    <property type="evidence" value="ECO:0007669"/>
    <property type="project" value="UniProtKB-SubCell"/>
</dbReference>
<evidence type="ECO:0000256" key="1">
    <source>
        <dbReference type="ARBA" id="ARBA00005709"/>
    </source>
</evidence>
<reference evidence="6 7" key="1">
    <citation type="submission" date="2016-10" db="EMBL/GenBank/DDBJ databases">
        <authorList>
            <person name="de Groot N.N."/>
        </authorList>
    </citation>
    <scope>NUCLEOTIDE SEQUENCE [LARGE SCALE GENOMIC DNA]</scope>
    <source>
        <strain evidence="6 7">ATCC 700224</strain>
    </source>
</reference>
<keyword evidence="7" id="KW-1185">Reference proteome</keyword>
<organism evidence="6 7">
    <name type="scientific">Rhodospira trueperi</name>
    <dbReference type="NCBI Taxonomy" id="69960"/>
    <lineage>
        <taxon>Bacteria</taxon>
        <taxon>Pseudomonadati</taxon>
        <taxon>Pseudomonadota</taxon>
        <taxon>Alphaproteobacteria</taxon>
        <taxon>Rhodospirillales</taxon>
        <taxon>Rhodospirillaceae</taxon>
        <taxon>Rhodospira</taxon>
    </lineage>
</organism>
<dbReference type="Gene3D" id="1.20.1330.10">
    <property type="entry name" value="f41 fragment of flagellin, N-terminal domain"/>
    <property type="match status" value="1"/>
</dbReference>
<evidence type="ECO:0000313" key="7">
    <source>
        <dbReference type="Proteomes" id="UP000199412"/>
    </source>
</evidence>
<proteinExistence type="inferred from homology"/>
<evidence type="ECO:0000256" key="3">
    <source>
        <dbReference type="RuleBase" id="RU362073"/>
    </source>
</evidence>
<keyword evidence="6" id="KW-0969">Cilium</keyword>
<dbReference type="InterPro" id="IPR001029">
    <property type="entry name" value="Flagellin_N"/>
</dbReference>
<dbReference type="RefSeq" id="WP_176793378.1">
    <property type="nucleotide sequence ID" value="NZ_FNAP01000002.1"/>
</dbReference>
<gene>
    <name evidence="6" type="ORF">SAMN05421720_102328</name>
</gene>
<dbReference type="SUPFAM" id="SSF64518">
    <property type="entry name" value="Phase 1 flagellin"/>
    <property type="match status" value="1"/>
</dbReference>
<keyword evidence="6" id="KW-0282">Flagellum</keyword>
<feature type="domain" description="Flagellin C-terminal" evidence="5">
    <location>
        <begin position="354"/>
        <end position="445"/>
    </location>
</feature>
<dbReference type="Pfam" id="PF00700">
    <property type="entry name" value="Flagellin_C"/>
    <property type="match status" value="1"/>
</dbReference>
<accession>A0A1G6ZBT4</accession>
<dbReference type="Proteomes" id="UP000199412">
    <property type="component" value="Unassembled WGS sequence"/>
</dbReference>
<evidence type="ECO:0000313" key="6">
    <source>
        <dbReference type="EMBL" id="SDE00204.1"/>
    </source>
</evidence>
<comment type="subcellular location">
    <subcellularLocation>
        <location evidence="3">Secreted</location>
    </subcellularLocation>
    <subcellularLocation>
        <location evidence="3">Bacterial flagellum</location>
    </subcellularLocation>
</comment>
<protein>
    <recommendedName>
        <fullName evidence="3">Flagellin</fullName>
    </recommendedName>
</protein>
<dbReference type="GO" id="GO:0005198">
    <property type="term" value="F:structural molecule activity"/>
    <property type="evidence" value="ECO:0007669"/>
    <property type="project" value="UniProtKB-UniRule"/>
</dbReference>
<dbReference type="STRING" id="69960.SAMN05421720_102328"/>
<keyword evidence="6" id="KW-0966">Cell projection</keyword>
<dbReference type="InterPro" id="IPR046358">
    <property type="entry name" value="Flagellin_C"/>
</dbReference>
<evidence type="ECO:0000256" key="2">
    <source>
        <dbReference type="ARBA" id="ARBA00023143"/>
    </source>
</evidence>
<dbReference type="EMBL" id="FNAP01000002">
    <property type="protein sequence ID" value="SDE00204.1"/>
    <property type="molecule type" value="Genomic_DNA"/>
</dbReference>
<feature type="domain" description="Flagellin N-terminal" evidence="4">
    <location>
        <begin position="14"/>
        <end position="100"/>
    </location>
</feature>
<keyword evidence="3" id="KW-0964">Secreted</keyword>
<comment type="function">
    <text evidence="3">Flagellin is the subunit protein which polymerizes to form the filaments of bacterial flagella.</text>
</comment>
<sequence>MADVTLTAGIRANLLSLQNTSSLIEDTQFKLSTGKKVNSALDDPISFFKAQSLNYRAADLTARKDSILQGLQTITAADKGIKSIIDLVDTAQSKALAAQELDTTRAYGLTTAGTAAVLTTQEAFSQLAFVEDNGWTNLSIAENKDAFLENLGKMVIGTATGEVAAGNEAVKIIYTMDASTTVISANLTWDEVAENADKTATFSTITVNDLLDAMTVKFEGLTFEYDPDSTGFKVYAEDSTTRISGISSGVFLTTFGLNLTSGTNLDGTVTSLDVGKELASLENAYNDVMDQINSLADDAKYAGINLLNSDALSNKLTVYFNEDLSEDSKLDVQGVNVTAVGLGLTKATWTSDTDNIDKSVEETQSARSDLRNASQSFSTAASVLQIRNQFTDNMVTTLEDGSASLVNADINKESANMLALQTRQQLGTISLSIANQSEQSVLRLF</sequence>
<comment type="similarity">
    <text evidence="1 3">Belongs to the bacterial flagellin family.</text>
</comment>